<dbReference type="Gene3D" id="3.20.20.70">
    <property type="entry name" value="Aldolase class I"/>
    <property type="match status" value="1"/>
</dbReference>
<dbReference type="EC" id="2.4.2.19" evidence="6"/>
<dbReference type="GeneID" id="41329506"/>
<evidence type="ECO:0000313" key="9">
    <source>
        <dbReference type="EMBL" id="QEE15685.1"/>
    </source>
</evidence>
<dbReference type="InterPro" id="IPR004393">
    <property type="entry name" value="NadC"/>
</dbReference>
<dbReference type="AlphaFoldDB" id="A0A5B9D9S6"/>
<dbReference type="KEGG" id="psyt:DSAG12_01512"/>
<comment type="pathway">
    <text evidence="1 6">Cofactor biosynthesis; NAD(+) biosynthesis; nicotinate D-ribonucleotide from quinolinate: step 1/1.</text>
</comment>
<dbReference type="InterPro" id="IPR013785">
    <property type="entry name" value="Aldolase_TIM"/>
</dbReference>
<dbReference type="CDD" id="cd01572">
    <property type="entry name" value="QPRTase"/>
    <property type="match status" value="1"/>
</dbReference>
<comment type="catalytic activity">
    <reaction evidence="6">
        <text>nicotinate beta-D-ribonucleotide + CO2 + diphosphate = quinolinate + 5-phospho-alpha-D-ribose 1-diphosphate + 2 H(+)</text>
        <dbReference type="Rhea" id="RHEA:12733"/>
        <dbReference type="ChEBI" id="CHEBI:15378"/>
        <dbReference type="ChEBI" id="CHEBI:16526"/>
        <dbReference type="ChEBI" id="CHEBI:29959"/>
        <dbReference type="ChEBI" id="CHEBI:33019"/>
        <dbReference type="ChEBI" id="CHEBI:57502"/>
        <dbReference type="ChEBI" id="CHEBI:58017"/>
        <dbReference type="EC" id="2.4.2.19"/>
    </reaction>
</comment>
<dbReference type="RefSeq" id="WP_147662587.1">
    <property type="nucleotide sequence ID" value="NZ_CP042905.2"/>
</dbReference>
<feature type="domain" description="Quinolinate phosphoribosyl transferase N-terminal" evidence="8">
    <location>
        <begin position="30"/>
        <end position="107"/>
    </location>
</feature>
<protein>
    <recommendedName>
        <fullName evidence="6">Nicotinate-nucleotide pyrophosphorylase [carboxylating]</fullName>
        <ecNumber evidence="6">2.4.2.19</ecNumber>
    </recommendedName>
    <alternativeName>
        <fullName evidence="6">Quinolinate phosphoribosyltransferase [decarboxylating]</fullName>
    </alternativeName>
</protein>
<proteinExistence type="inferred from homology"/>
<comment type="similarity">
    <text evidence="2 6">Belongs to the NadC/ModD family.</text>
</comment>
<dbReference type="PIRSF" id="PIRSF006250">
    <property type="entry name" value="NadC_ModD"/>
    <property type="match status" value="1"/>
</dbReference>
<keyword evidence="10" id="KW-1185">Reference proteome</keyword>
<reference evidence="9 10" key="1">
    <citation type="journal article" date="2020" name="Nature">
        <title>Isolation of an archaeon at the prokaryote-eukaryote interface.</title>
        <authorList>
            <person name="Imachi H."/>
            <person name="Nobu M.K."/>
            <person name="Nakahara N."/>
            <person name="Morono Y."/>
            <person name="Ogawara M."/>
            <person name="Takaki Y."/>
            <person name="Takano Y."/>
            <person name="Uematsu K."/>
            <person name="Ikuta T."/>
            <person name="Ito M."/>
            <person name="Matsui Y."/>
            <person name="Miyazaki M."/>
            <person name="Murata K."/>
            <person name="Saito Y."/>
            <person name="Sakai S."/>
            <person name="Song C."/>
            <person name="Tasumi E."/>
            <person name="Yamanaka Y."/>
            <person name="Yamaguchi T."/>
            <person name="Kamagata Y."/>
            <person name="Tamaki H."/>
            <person name="Takai K."/>
        </authorList>
    </citation>
    <scope>NUCLEOTIDE SEQUENCE [LARGE SCALE GENOMIC DNA]</scope>
    <source>
        <strain evidence="9 10">MK-D1</strain>
    </source>
</reference>
<sequence>MFTIPKPVLLARLRKYLNLDIGYGDLSSSFIPEREIGAAKIIAKSSGIIAGAEEATLLFEDGGIKVKQNFDDGDKIEQGDILMELNGNLQNILTIERTALNFLMKLSSIATSTKDLVQLIRNNNLSTKIAATRKITPGFGWFEKKAVFYGDGDTHRWNLSDMVMFKDTHLKFYNGDIEKLLQTVKNRLSFSKKIEIEIEKTEDIVKAAENGADIIMLDNMTPEQITDALTLIKDRSHILFEASGNIDKENLLAYAKTGVDIISTSQTILNPHIKMDYSLKLL</sequence>
<comment type="subunit">
    <text evidence="6">Hexamer formed by 3 homodimers.</text>
</comment>
<comment type="function">
    <text evidence="6">Involved in the catabolism of quinolinic acid (QA).</text>
</comment>
<keyword evidence="3 6" id="KW-0662">Pyridine nucleotide biosynthesis</keyword>
<evidence type="ECO:0000256" key="4">
    <source>
        <dbReference type="ARBA" id="ARBA00022676"/>
    </source>
</evidence>
<organism evidence="9 10">
    <name type="scientific">Promethearchaeum syntrophicum</name>
    <dbReference type="NCBI Taxonomy" id="2594042"/>
    <lineage>
        <taxon>Archaea</taxon>
        <taxon>Promethearchaeati</taxon>
        <taxon>Promethearchaeota</taxon>
        <taxon>Promethearchaeia</taxon>
        <taxon>Promethearchaeales</taxon>
        <taxon>Promethearchaeaceae</taxon>
        <taxon>Promethearchaeum</taxon>
    </lineage>
</organism>
<evidence type="ECO:0000256" key="5">
    <source>
        <dbReference type="ARBA" id="ARBA00022679"/>
    </source>
</evidence>
<dbReference type="Pfam" id="PF01729">
    <property type="entry name" value="QRPTase_C"/>
    <property type="match status" value="1"/>
</dbReference>
<dbReference type="PANTHER" id="PTHR32179">
    <property type="entry name" value="NICOTINATE-NUCLEOTIDE PYROPHOSPHORYLASE [CARBOXYLATING]"/>
    <property type="match status" value="1"/>
</dbReference>
<keyword evidence="4 6" id="KW-0328">Glycosyltransferase</keyword>
<evidence type="ECO:0000313" key="10">
    <source>
        <dbReference type="Proteomes" id="UP000321408"/>
    </source>
</evidence>
<accession>A0A5B9D9S6</accession>
<evidence type="ECO:0000256" key="6">
    <source>
        <dbReference type="PIRNR" id="PIRNR006250"/>
    </source>
</evidence>
<dbReference type="EMBL" id="CP042905">
    <property type="protein sequence ID" value="QEE15685.1"/>
    <property type="molecule type" value="Genomic_DNA"/>
</dbReference>
<dbReference type="GO" id="GO:0034213">
    <property type="term" value="P:quinolinate catabolic process"/>
    <property type="evidence" value="ECO:0007669"/>
    <property type="project" value="TreeGrafter"/>
</dbReference>
<dbReference type="OrthoDB" id="115072at2157"/>
<keyword evidence="5 6" id="KW-0808">Transferase</keyword>
<evidence type="ECO:0000259" key="7">
    <source>
        <dbReference type="Pfam" id="PF01729"/>
    </source>
</evidence>
<evidence type="ECO:0000256" key="3">
    <source>
        <dbReference type="ARBA" id="ARBA00022642"/>
    </source>
</evidence>
<dbReference type="InterPro" id="IPR002638">
    <property type="entry name" value="Quinolinate_PRibosylTrfase_C"/>
</dbReference>
<dbReference type="Gene3D" id="3.90.1170.20">
    <property type="entry name" value="Quinolinate phosphoribosyl transferase, N-terminal domain"/>
    <property type="match status" value="1"/>
</dbReference>
<evidence type="ECO:0000259" key="8">
    <source>
        <dbReference type="Pfam" id="PF02749"/>
    </source>
</evidence>
<gene>
    <name evidence="9" type="primary">nadC</name>
    <name evidence="9" type="ORF">DSAG12_01512</name>
</gene>
<dbReference type="InterPro" id="IPR027277">
    <property type="entry name" value="NadC/ModD"/>
</dbReference>
<dbReference type="InterPro" id="IPR022412">
    <property type="entry name" value="Quinolinate_PRibosylTrfase_N"/>
</dbReference>
<dbReference type="InterPro" id="IPR037128">
    <property type="entry name" value="Quinolinate_PRibosylTase_N_sf"/>
</dbReference>
<dbReference type="SUPFAM" id="SSF51690">
    <property type="entry name" value="Nicotinate/Quinolinate PRTase C-terminal domain-like"/>
    <property type="match status" value="1"/>
</dbReference>
<dbReference type="GO" id="GO:0004514">
    <property type="term" value="F:nicotinate-nucleotide diphosphorylase (carboxylating) activity"/>
    <property type="evidence" value="ECO:0007669"/>
    <property type="project" value="UniProtKB-EC"/>
</dbReference>
<reference evidence="9 10" key="2">
    <citation type="journal article" date="2024" name="Int. J. Syst. Evol. Microbiol.">
        <title>Promethearchaeum syntrophicum gen. nov., sp. nov., an anaerobic, obligately syntrophic archaeon, the first isolate of the lineage 'Asgard' archaea, and proposal of the new archaeal phylum Promethearchaeota phyl. nov. and kingdom Promethearchaeati regn. nov.</title>
        <authorList>
            <person name="Imachi H."/>
            <person name="Nobu M.K."/>
            <person name="Kato S."/>
            <person name="Takaki Y."/>
            <person name="Miyazaki M."/>
            <person name="Miyata M."/>
            <person name="Ogawara M."/>
            <person name="Saito Y."/>
            <person name="Sakai S."/>
            <person name="Tahara Y.O."/>
            <person name="Takano Y."/>
            <person name="Tasumi E."/>
            <person name="Uematsu K."/>
            <person name="Yoshimura T."/>
            <person name="Itoh T."/>
            <person name="Ohkuma M."/>
            <person name="Takai K."/>
        </authorList>
    </citation>
    <scope>NUCLEOTIDE SEQUENCE [LARGE SCALE GENOMIC DNA]</scope>
    <source>
        <strain evidence="9 10">MK-D1</strain>
    </source>
</reference>
<dbReference type="FunFam" id="3.20.20.70:FF:000030">
    <property type="entry name" value="Nicotinate-nucleotide pyrophosphorylase, carboxylating"/>
    <property type="match status" value="1"/>
</dbReference>
<dbReference type="Proteomes" id="UP000321408">
    <property type="component" value="Chromosome"/>
</dbReference>
<evidence type="ECO:0000256" key="1">
    <source>
        <dbReference type="ARBA" id="ARBA00004893"/>
    </source>
</evidence>
<dbReference type="GO" id="GO:0005737">
    <property type="term" value="C:cytoplasm"/>
    <property type="evidence" value="ECO:0007669"/>
    <property type="project" value="TreeGrafter"/>
</dbReference>
<name>A0A5B9D9S6_9ARCH</name>
<dbReference type="NCBIfam" id="TIGR00078">
    <property type="entry name" value="nadC"/>
    <property type="match status" value="1"/>
</dbReference>
<dbReference type="PANTHER" id="PTHR32179:SF3">
    <property type="entry name" value="NICOTINATE-NUCLEOTIDE PYROPHOSPHORYLASE [CARBOXYLATING]"/>
    <property type="match status" value="1"/>
</dbReference>
<dbReference type="UniPathway" id="UPA00253">
    <property type="reaction ID" value="UER00331"/>
</dbReference>
<evidence type="ECO:0000256" key="2">
    <source>
        <dbReference type="ARBA" id="ARBA00009400"/>
    </source>
</evidence>
<feature type="domain" description="Quinolinate phosphoribosyl transferase C-terminal" evidence="7">
    <location>
        <begin position="109"/>
        <end position="268"/>
    </location>
</feature>
<dbReference type="InterPro" id="IPR036068">
    <property type="entry name" value="Nicotinate_pribotase-like_C"/>
</dbReference>
<dbReference type="GO" id="GO:0009435">
    <property type="term" value="P:NAD+ biosynthetic process"/>
    <property type="evidence" value="ECO:0007669"/>
    <property type="project" value="UniProtKB-UniPathway"/>
</dbReference>
<dbReference type="Pfam" id="PF02749">
    <property type="entry name" value="QRPTase_N"/>
    <property type="match status" value="1"/>
</dbReference>
<dbReference type="SUPFAM" id="SSF54675">
    <property type="entry name" value="Nicotinate/Quinolinate PRTase N-terminal domain-like"/>
    <property type="match status" value="1"/>
</dbReference>